<evidence type="ECO:0000313" key="3">
    <source>
        <dbReference type="Proteomes" id="UP000254461"/>
    </source>
</evidence>
<feature type="transmembrane region" description="Helical" evidence="1">
    <location>
        <begin position="32"/>
        <end position="51"/>
    </location>
</feature>
<evidence type="ECO:0000256" key="1">
    <source>
        <dbReference type="SAM" id="Phobius"/>
    </source>
</evidence>
<proteinExistence type="predicted"/>
<protein>
    <submittedName>
        <fullName evidence="2">Membrane protein</fullName>
    </submittedName>
</protein>
<accession>A0A380JRY6</accession>
<name>A0A380JRY6_9STRE</name>
<dbReference type="AlphaFoldDB" id="A0A380JRY6"/>
<dbReference type="EMBL" id="UHFF01000002">
    <property type="protein sequence ID" value="SUN47690.1"/>
    <property type="molecule type" value="Genomic_DNA"/>
</dbReference>
<keyword evidence="1" id="KW-1133">Transmembrane helix</keyword>
<keyword evidence="1" id="KW-0472">Membrane</keyword>
<gene>
    <name evidence="2" type="ORF">NCTC12092_01514</name>
</gene>
<feature type="transmembrane region" description="Helical" evidence="1">
    <location>
        <begin position="7"/>
        <end position="26"/>
    </location>
</feature>
<sequence length="56" mass="6499">MLRYLKAILYLLAPRLAFSVTGILFPDAFDNLFLVYNILMTLAFWLAIYSVDLPEK</sequence>
<organism evidence="2 3">
    <name type="scientific">Streptococcus equi subsp. equi</name>
    <dbReference type="NCBI Taxonomy" id="148942"/>
    <lineage>
        <taxon>Bacteria</taxon>
        <taxon>Bacillati</taxon>
        <taxon>Bacillota</taxon>
        <taxon>Bacilli</taxon>
        <taxon>Lactobacillales</taxon>
        <taxon>Streptococcaceae</taxon>
        <taxon>Streptococcus</taxon>
    </lineage>
</organism>
<dbReference type="RefSeq" id="WP_160113541.1">
    <property type="nucleotide sequence ID" value="NZ_UHFF01000002.1"/>
</dbReference>
<keyword evidence="1" id="KW-0812">Transmembrane</keyword>
<dbReference type="Proteomes" id="UP000254461">
    <property type="component" value="Unassembled WGS sequence"/>
</dbReference>
<reference evidence="2 3" key="1">
    <citation type="submission" date="2018-06" db="EMBL/GenBank/DDBJ databases">
        <authorList>
            <consortium name="Pathogen Informatics"/>
            <person name="Doyle S."/>
        </authorList>
    </citation>
    <scope>NUCLEOTIDE SEQUENCE [LARGE SCALE GENOMIC DNA]</scope>
    <source>
        <strain evidence="2 3">NCTC12092</strain>
    </source>
</reference>
<evidence type="ECO:0000313" key="2">
    <source>
        <dbReference type="EMBL" id="SUN47690.1"/>
    </source>
</evidence>